<feature type="transmembrane region" description="Helical" evidence="1">
    <location>
        <begin position="133"/>
        <end position="151"/>
    </location>
</feature>
<organism evidence="2 3">
    <name type="scientific">Kibdelosporangium persicum</name>
    <dbReference type="NCBI Taxonomy" id="2698649"/>
    <lineage>
        <taxon>Bacteria</taxon>
        <taxon>Bacillati</taxon>
        <taxon>Actinomycetota</taxon>
        <taxon>Actinomycetes</taxon>
        <taxon>Pseudonocardiales</taxon>
        <taxon>Pseudonocardiaceae</taxon>
        <taxon>Kibdelosporangium</taxon>
    </lineage>
</organism>
<feature type="transmembrane region" description="Helical" evidence="1">
    <location>
        <begin position="258"/>
        <end position="291"/>
    </location>
</feature>
<feature type="transmembrane region" description="Helical" evidence="1">
    <location>
        <begin position="214"/>
        <end position="238"/>
    </location>
</feature>
<keyword evidence="3" id="KW-1185">Reference proteome</keyword>
<protein>
    <recommendedName>
        <fullName evidence="4">DUF2029 domain-containing protein</fullName>
    </recommendedName>
</protein>
<name>A0ABX2F377_9PSEU</name>
<dbReference type="EMBL" id="JAAATY010000007">
    <property type="protein sequence ID" value="NRN65658.1"/>
    <property type="molecule type" value="Genomic_DNA"/>
</dbReference>
<keyword evidence="1" id="KW-1133">Transmembrane helix</keyword>
<evidence type="ECO:0000256" key="1">
    <source>
        <dbReference type="SAM" id="Phobius"/>
    </source>
</evidence>
<keyword evidence="1" id="KW-0472">Membrane</keyword>
<evidence type="ECO:0008006" key="4">
    <source>
        <dbReference type="Google" id="ProtNLM"/>
    </source>
</evidence>
<reference evidence="2 3" key="1">
    <citation type="submission" date="2020-01" db="EMBL/GenBank/DDBJ databases">
        <title>Kibdelosporangium persica a novel Actinomycetes from a hot desert in Iran.</title>
        <authorList>
            <person name="Safaei N."/>
            <person name="Zaburannyi N."/>
            <person name="Mueller R."/>
            <person name="Wink J."/>
        </authorList>
    </citation>
    <scope>NUCLEOTIDE SEQUENCE [LARGE SCALE GENOMIC DNA]</scope>
    <source>
        <strain evidence="2 3">4NS15</strain>
    </source>
</reference>
<proteinExistence type="predicted"/>
<evidence type="ECO:0000313" key="3">
    <source>
        <dbReference type="Proteomes" id="UP000763557"/>
    </source>
</evidence>
<feature type="transmembrane region" description="Helical" evidence="1">
    <location>
        <begin position="158"/>
        <end position="180"/>
    </location>
</feature>
<evidence type="ECO:0000313" key="2">
    <source>
        <dbReference type="EMBL" id="NRN65658.1"/>
    </source>
</evidence>
<gene>
    <name evidence="2" type="ORF">GC106_28690</name>
</gene>
<comment type="caution">
    <text evidence="2">The sequence shown here is derived from an EMBL/GenBank/DDBJ whole genome shotgun (WGS) entry which is preliminary data.</text>
</comment>
<accession>A0ABX2F377</accession>
<feature type="transmembrane region" description="Helical" evidence="1">
    <location>
        <begin position="186"/>
        <end position="207"/>
    </location>
</feature>
<sequence>MKSRLFDLLPDDTGYPGHGDDSTLGEQKSHIDEWRNSAMSHIDTLTGMGTRGRFGFWFPLMLLGFLTLGSAAFAQGGWWVDARYTSFPGNDYPVTTTLYGLEMSRAAERQLHTLSPGAVYAATVWSFTSNPEYWIVGVTLVFLAAIAWYAHGSGRVRAFALATVCGSVAIVAFPCMMWIIDETPDLAPTIAGSLLAIGLCAAAWVYFQLGRGRSALTAISVVTLAVGVTGLLATWTSYRAEELLVTGGLLVLAWWERSLLLAALTAVLLLIGAVPLPTIIEFILVTGLLFTCSFVALARRSGGQAVAVTRT</sequence>
<dbReference type="Proteomes" id="UP000763557">
    <property type="component" value="Unassembled WGS sequence"/>
</dbReference>
<feature type="transmembrane region" description="Helical" evidence="1">
    <location>
        <begin position="56"/>
        <end position="80"/>
    </location>
</feature>
<keyword evidence="1" id="KW-0812">Transmembrane</keyword>